<dbReference type="PANTHER" id="PTHR43280">
    <property type="entry name" value="ARAC-FAMILY TRANSCRIPTIONAL REGULATOR"/>
    <property type="match status" value="1"/>
</dbReference>
<proteinExistence type="predicted"/>
<dbReference type="Gene3D" id="1.10.10.60">
    <property type="entry name" value="Homeodomain-like"/>
    <property type="match status" value="2"/>
</dbReference>
<feature type="domain" description="HTH araC/xylS-type" evidence="4">
    <location>
        <begin position="14"/>
        <end position="112"/>
    </location>
</feature>
<evidence type="ECO:0000313" key="5">
    <source>
        <dbReference type="EMBL" id="MFL0197868.1"/>
    </source>
</evidence>
<dbReference type="Proteomes" id="UP001623660">
    <property type="component" value="Unassembled WGS sequence"/>
</dbReference>
<keyword evidence="1" id="KW-0805">Transcription regulation</keyword>
<accession>A0ABW8SQD1</accession>
<dbReference type="InterPro" id="IPR009057">
    <property type="entry name" value="Homeodomain-like_sf"/>
</dbReference>
<evidence type="ECO:0000256" key="1">
    <source>
        <dbReference type="ARBA" id="ARBA00023015"/>
    </source>
</evidence>
<dbReference type="InterPro" id="IPR018060">
    <property type="entry name" value="HTH_AraC"/>
</dbReference>
<dbReference type="PROSITE" id="PS01124">
    <property type="entry name" value="HTH_ARAC_FAMILY_2"/>
    <property type="match status" value="1"/>
</dbReference>
<organism evidence="5 6">
    <name type="scientific">Candidatus Clostridium eludens</name>
    <dbReference type="NCBI Taxonomy" id="3381663"/>
    <lineage>
        <taxon>Bacteria</taxon>
        <taxon>Bacillati</taxon>
        <taxon>Bacillota</taxon>
        <taxon>Clostridia</taxon>
        <taxon>Eubacteriales</taxon>
        <taxon>Clostridiaceae</taxon>
        <taxon>Clostridium</taxon>
    </lineage>
</organism>
<evidence type="ECO:0000313" key="6">
    <source>
        <dbReference type="Proteomes" id="UP001623660"/>
    </source>
</evidence>
<dbReference type="PRINTS" id="PR00032">
    <property type="entry name" value="HTHARAC"/>
</dbReference>
<sequence>MVTKYQMIDDKLVYRIGKYVVVHVDDKLSLEEVAKGVYLNPSYISHIFKKVTGISFTDYMVEVKMDRAKVLLRDSNIRIYDVANIVGYNNPEYFTKNFKKKTGYAPIEYQHMLEKKYADT</sequence>
<evidence type="ECO:0000259" key="4">
    <source>
        <dbReference type="PROSITE" id="PS01124"/>
    </source>
</evidence>
<keyword evidence="2" id="KW-0238">DNA-binding</keyword>
<dbReference type="InterPro" id="IPR018062">
    <property type="entry name" value="HTH_AraC-typ_CS"/>
</dbReference>
<keyword evidence="6" id="KW-1185">Reference proteome</keyword>
<comment type="caution">
    <text evidence="5">The sequence shown here is derived from an EMBL/GenBank/DDBJ whole genome shotgun (WGS) entry which is preliminary data.</text>
</comment>
<keyword evidence="3" id="KW-0804">Transcription</keyword>
<name>A0ABW8SQD1_9CLOT</name>
<evidence type="ECO:0000256" key="3">
    <source>
        <dbReference type="ARBA" id="ARBA00023163"/>
    </source>
</evidence>
<dbReference type="PROSITE" id="PS00041">
    <property type="entry name" value="HTH_ARAC_FAMILY_1"/>
    <property type="match status" value="1"/>
</dbReference>
<dbReference type="Pfam" id="PF12833">
    <property type="entry name" value="HTH_18"/>
    <property type="match status" value="1"/>
</dbReference>
<dbReference type="EMBL" id="JBJHZX010000039">
    <property type="protein sequence ID" value="MFL0197868.1"/>
    <property type="molecule type" value="Genomic_DNA"/>
</dbReference>
<dbReference type="SMART" id="SM00342">
    <property type="entry name" value="HTH_ARAC"/>
    <property type="match status" value="1"/>
</dbReference>
<evidence type="ECO:0000256" key="2">
    <source>
        <dbReference type="ARBA" id="ARBA00023125"/>
    </source>
</evidence>
<dbReference type="SUPFAM" id="SSF46689">
    <property type="entry name" value="Homeodomain-like"/>
    <property type="match status" value="2"/>
</dbReference>
<gene>
    <name evidence="5" type="ORF">ACJDU8_20190</name>
</gene>
<protein>
    <submittedName>
        <fullName evidence="5">Helix-turn-helix transcriptional regulator</fullName>
    </submittedName>
</protein>
<dbReference type="PANTHER" id="PTHR43280:SF10">
    <property type="entry name" value="REGULATORY PROTEIN POCR"/>
    <property type="match status" value="1"/>
</dbReference>
<dbReference type="InterPro" id="IPR020449">
    <property type="entry name" value="Tscrpt_reg_AraC-type_HTH"/>
</dbReference>
<dbReference type="RefSeq" id="WP_406793972.1">
    <property type="nucleotide sequence ID" value="NZ_JBJHZX010000039.1"/>
</dbReference>
<reference evidence="5 6" key="1">
    <citation type="submission" date="2024-11" db="EMBL/GenBank/DDBJ databases">
        <authorList>
            <person name="Heng Y.C."/>
            <person name="Lim A.C.H."/>
            <person name="Lee J.K.Y."/>
            <person name="Kittelmann S."/>
        </authorList>
    </citation>
    <scope>NUCLEOTIDE SEQUENCE [LARGE SCALE GENOMIC DNA]</scope>
    <source>
        <strain evidence="5 6">WILCCON 0269</strain>
    </source>
</reference>